<evidence type="ECO:0000313" key="2">
    <source>
        <dbReference type="EMBL" id="GAA0360662.1"/>
    </source>
</evidence>
<dbReference type="Proteomes" id="UP001501822">
    <property type="component" value="Unassembled WGS sequence"/>
</dbReference>
<dbReference type="SUPFAM" id="SSF109854">
    <property type="entry name" value="DinB/YfiT-like putative metalloenzymes"/>
    <property type="match status" value="1"/>
</dbReference>
<dbReference type="InterPro" id="IPR034660">
    <property type="entry name" value="DinB/YfiT-like"/>
</dbReference>
<name>A0ABN0XC89_9ACTN</name>
<comment type="caution">
    <text evidence="2">The sequence shown here is derived from an EMBL/GenBank/DDBJ whole genome shotgun (WGS) entry which is preliminary data.</text>
</comment>
<sequence>MTRTADDFLTVARSAAALLRDPAVAERWSGPSALPGFRVSGLAGHLAYQVLAVPRILAQPVPAEPTIPLLEHYARVDWVDAGPDAEINVRIRQGGEEAAAGGPEALAAEVDAVIERSAAGLASAPDRPVRIPFWGPWSLTLDDLLITRTMELAVHSDDLAVSVGIPAPELPESAAETVIGLLTRLAVRRHGPTGVLRALSRAERAPATIAAF</sequence>
<gene>
    <name evidence="2" type="ORF">GCM10010151_58150</name>
</gene>
<dbReference type="RefSeq" id="WP_252805802.1">
    <property type="nucleotide sequence ID" value="NZ_BAAABM010000054.1"/>
</dbReference>
<evidence type="ECO:0000259" key="1">
    <source>
        <dbReference type="Pfam" id="PF11716"/>
    </source>
</evidence>
<dbReference type="Gene3D" id="1.20.120.450">
    <property type="entry name" value="dinb family like domain"/>
    <property type="match status" value="1"/>
</dbReference>
<keyword evidence="3" id="KW-1185">Reference proteome</keyword>
<proteinExistence type="predicted"/>
<dbReference type="Pfam" id="PF11716">
    <property type="entry name" value="MDMPI_N"/>
    <property type="match status" value="1"/>
</dbReference>
<organism evidence="2 3">
    <name type="scientific">Actinoallomurus spadix</name>
    <dbReference type="NCBI Taxonomy" id="79912"/>
    <lineage>
        <taxon>Bacteria</taxon>
        <taxon>Bacillati</taxon>
        <taxon>Actinomycetota</taxon>
        <taxon>Actinomycetes</taxon>
        <taxon>Streptosporangiales</taxon>
        <taxon>Thermomonosporaceae</taxon>
        <taxon>Actinoallomurus</taxon>
    </lineage>
</organism>
<reference evidence="2 3" key="1">
    <citation type="journal article" date="2019" name="Int. J. Syst. Evol. Microbiol.">
        <title>The Global Catalogue of Microorganisms (GCM) 10K type strain sequencing project: providing services to taxonomists for standard genome sequencing and annotation.</title>
        <authorList>
            <consortium name="The Broad Institute Genomics Platform"/>
            <consortium name="The Broad Institute Genome Sequencing Center for Infectious Disease"/>
            <person name="Wu L."/>
            <person name="Ma J."/>
        </authorList>
    </citation>
    <scope>NUCLEOTIDE SEQUENCE [LARGE SCALE GENOMIC DNA]</scope>
    <source>
        <strain evidence="2 3">JCM 3146</strain>
    </source>
</reference>
<dbReference type="InterPro" id="IPR024344">
    <property type="entry name" value="MDMPI_metal-binding"/>
</dbReference>
<protein>
    <recommendedName>
        <fullName evidence="1">Mycothiol-dependent maleylpyruvate isomerase metal-binding domain-containing protein</fullName>
    </recommendedName>
</protein>
<accession>A0ABN0XC89</accession>
<feature type="domain" description="Mycothiol-dependent maleylpyruvate isomerase metal-binding" evidence="1">
    <location>
        <begin position="12"/>
        <end position="160"/>
    </location>
</feature>
<evidence type="ECO:0000313" key="3">
    <source>
        <dbReference type="Proteomes" id="UP001501822"/>
    </source>
</evidence>
<dbReference type="EMBL" id="BAAABM010000054">
    <property type="protein sequence ID" value="GAA0360662.1"/>
    <property type="molecule type" value="Genomic_DNA"/>
</dbReference>